<comment type="caution">
    <text evidence="2">The sequence shown here is derived from an EMBL/GenBank/DDBJ whole genome shotgun (WGS) entry which is preliminary data.</text>
</comment>
<evidence type="ECO:0000256" key="1">
    <source>
        <dbReference type="SAM" id="MobiDB-lite"/>
    </source>
</evidence>
<sequence length="123" mass="14236">MPQDKLSYLLQSLHQFRPTKPSQGFTETGLGRLEPMVQNTWKLPDISSLHNADRTGTISFEMCKLLFLQKDIFQPTDQFALQARGRRPRLAGPSGAQRRKPRQRQDKPTRSLRDWWSLSGSNR</sequence>
<protein>
    <submittedName>
        <fullName evidence="2">Uncharacterized protein</fullName>
    </submittedName>
</protein>
<reference evidence="2 3" key="1">
    <citation type="journal article" date="2018" name="Syst. Appl. Microbiol.">
        <title>Agrobacterium rosae sp. nov., isolated from galls on different agricultural crops.</title>
        <authorList>
            <person name="Kuzmanovic N."/>
            <person name="Pulawska J."/>
            <person name="Smalla K."/>
            <person name="Nesme X."/>
        </authorList>
    </citation>
    <scope>NUCLEOTIDE SEQUENCE [LARGE SCALE GENOMIC DNA]</scope>
    <source>
        <strain evidence="2 3">NCPPB 1650</strain>
    </source>
</reference>
<dbReference type="AlphaFoldDB" id="A0AAE5RSM4"/>
<gene>
    <name evidence="2" type="ORF">CPJ18_26445</name>
</gene>
<proteinExistence type="predicted"/>
<evidence type="ECO:0000313" key="3">
    <source>
        <dbReference type="Proteomes" id="UP000237447"/>
    </source>
</evidence>
<organism evidence="2 3">
    <name type="scientific">Agrobacterium rosae</name>
    <dbReference type="NCBI Taxonomy" id="1972867"/>
    <lineage>
        <taxon>Bacteria</taxon>
        <taxon>Pseudomonadati</taxon>
        <taxon>Pseudomonadota</taxon>
        <taxon>Alphaproteobacteria</taxon>
        <taxon>Hyphomicrobiales</taxon>
        <taxon>Rhizobiaceae</taxon>
        <taxon>Rhizobium/Agrobacterium group</taxon>
        <taxon>Agrobacterium</taxon>
    </lineage>
</organism>
<accession>A0AAE5RSM4</accession>
<evidence type="ECO:0000313" key="2">
    <source>
        <dbReference type="EMBL" id="POO48382.1"/>
    </source>
</evidence>
<name>A0AAE5RSM4_9HYPH</name>
<feature type="region of interest" description="Disordered" evidence="1">
    <location>
        <begin position="83"/>
        <end position="123"/>
    </location>
</feature>
<dbReference type="Proteomes" id="UP000237447">
    <property type="component" value="Unassembled WGS sequence"/>
</dbReference>
<feature type="compositionally biased region" description="Basic and acidic residues" evidence="1">
    <location>
        <begin position="103"/>
        <end position="113"/>
    </location>
</feature>
<dbReference type="EMBL" id="NXEJ01000023">
    <property type="protein sequence ID" value="POO48382.1"/>
    <property type="molecule type" value="Genomic_DNA"/>
</dbReference>